<evidence type="ECO:0000313" key="2">
    <source>
        <dbReference type="EMBL" id="ATZ17628.1"/>
    </source>
</evidence>
<dbReference type="Gene3D" id="3.60.15.10">
    <property type="entry name" value="Ribonuclease Z/Hydroxyacylglutathione hydrolase-like"/>
    <property type="match status" value="1"/>
</dbReference>
<sequence>MKSIGVKQIDTIFITHQHTDYYNAVNALVKAFPVKTVNAPLMGATGLRIELSSSITTVNTKFEKTYKSQGYTFTNITA</sequence>
<dbReference type="AlphaFoldDB" id="A0A2K8NWP8"/>
<dbReference type="KEGG" id="eml:EMELA_v1c00360"/>
<dbReference type="EMBL" id="CP024964">
    <property type="protein sequence ID" value="ATZ17628.1"/>
    <property type="molecule type" value="Genomic_DNA"/>
</dbReference>
<dbReference type="SUPFAM" id="SSF56281">
    <property type="entry name" value="Metallo-hydrolase/oxidoreductase"/>
    <property type="match status" value="1"/>
</dbReference>
<feature type="domain" description="Metallo-beta-lactamase" evidence="1">
    <location>
        <begin position="3"/>
        <end position="40"/>
    </location>
</feature>
<evidence type="ECO:0000313" key="3">
    <source>
        <dbReference type="Proteomes" id="UP000231896"/>
    </source>
</evidence>
<accession>A0A2K8NWP8</accession>
<proteinExistence type="predicted"/>
<evidence type="ECO:0000259" key="1">
    <source>
        <dbReference type="Pfam" id="PF00753"/>
    </source>
</evidence>
<protein>
    <recommendedName>
        <fullName evidence="1">Metallo-beta-lactamase domain-containing protein</fullName>
    </recommendedName>
</protein>
<dbReference type="STRING" id="1408435.GCA_000685885_00178"/>
<organism evidence="2 3">
    <name type="scientific">Mesoplasma melaleucae</name>
    <dbReference type="NCBI Taxonomy" id="81459"/>
    <lineage>
        <taxon>Bacteria</taxon>
        <taxon>Bacillati</taxon>
        <taxon>Mycoplasmatota</taxon>
        <taxon>Mollicutes</taxon>
        <taxon>Entomoplasmatales</taxon>
        <taxon>Entomoplasmataceae</taxon>
        <taxon>Mesoplasma</taxon>
    </lineage>
</organism>
<dbReference type="OrthoDB" id="9761531at2"/>
<dbReference type="InterPro" id="IPR001279">
    <property type="entry name" value="Metallo-B-lactamas"/>
</dbReference>
<gene>
    <name evidence="2" type="ORF">EMELA_v1c00360</name>
</gene>
<dbReference type="InterPro" id="IPR036866">
    <property type="entry name" value="RibonucZ/Hydroxyglut_hydro"/>
</dbReference>
<name>A0A2K8NWP8_9MOLU</name>
<reference evidence="2 3" key="1">
    <citation type="submission" date="2017-11" db="EMBL/GenBank/DDBJ databases">
        <title>Genome sequence of Entomoplasma melaleucae M1 (ATCC 49191).</title>
        <authorList>
            <person name="Lo W.-S."/>
            <person name="Gasparich G.E."/>
            <person name="Kuo C.-H."/>
        </authorList>
    </citation>
    <scope>NUCLEOTIDE SEQUENCE [LARGE SCALE GENOMIC DNA]</scope>
    <source>
        <strain evidence="2 3">M1</strain>
    </source>
</reference>
<dbReference type="Proteomes" id="UP000231896">
    <property type="component" value="Chromosome"/>
</dbReference>
<keyword evidence="3" id="KW-1185">Reference proteome</keyword>
<dbReference type="Pfam" id="PF00753">
    <property type="entry name" value="Lactamase_B"/>
    <property type="match status" value="1"/>
</dbReference>